<dbReference type="EC" id="2.4.1.25" evidence="3"/>
<dbReference type="PANTHER" id="PTHR32438">
    <property type="entry name" value="4-ALPHA-GLUCANOTRANSFERASE DPE1, CHLOROPLASTIC/AMYLOPLASTIC"/>
    <property type="match status" value="1"/>
</dbReference>
<reference evidence="10" key="2">
    <citation type="journal article" date="2021" name="PeerJ">
        <title>Extensive microbial diversity within the chicken gut microbiome revealed by metagenomics and culture.</title>
        <authorList>
            <person name="Gilroy R."/>
            <person name="Ravi A."/>
            <person name="Getino M."/>
            <person name="Pursley I."/>
            <person name="Horton D.L."/>
            <person name="Alikhan N.F."/>
            <person name="Baker D."/>
            <person name="Gharbi K."/>
            <person name="Hall N."/>
            <person name="Watson M."/>
            <person name="Adriaenssens E.M."/>
            <person name="Foster-Nyarko E."/>
            <person name="Jarju S."/>
            <person name="Secka A."/>
            <person name="Antonio M."/>
            <person name="Oren A."/>
            <person name="Chaudhuri R.R."/>
            <person name="La Ragione R."/>
            <person name="Hildebrand F."/>
            <person name="Pallen M.J."/>
        </authorList>
    </citation>
    <scope>NUCLEOTIDE SEQUENCE</scope>
    <source>
        <strain evidence="10">CHK160-1198</strain>
    </source>
</reference>
<dbReference type="AlphaFoldDB" id="A0A9D1MQY2"/>
<dbReference type="Pfam" id="PF02446">
    <property type="entry name" value="Glyco_hydro_77"/>
    <property type="match status" value="1"/>
</dbReference>
<evidence type="ECO:0000256" key="3">
    <source>
        <dbReference type="ARBA" id="ARBA00012560"/>
    </source>
</evidence>
<dbReference type="InterPro" id="IPR017853">
    <property type="entry name" value="GH"/>
</dbReference>
<sequence length="140" mass="16025">MRAAGILLPIASLPSDYGIGCFDKEAYLFADLLKKAGQSYWQILPLGPTGYGDSPYQSFSTFAGNPYFIDLNKLIEAGLLTREECDAVDFGDEDTVNYEKIYFGRERLLKKAYQRDNVLENADFIKFVEEEKEWLFDYTL</sequence>
<comment type="similarity">
    <text evidence="2">Belongs to the disproportionating enzyme family.</text>
</comment>
<evidence type="ECO:0000256" key="2">
    <source>
        <dbReference type="ARBA" id="ARBA00005684"/>
    </source>
</evidence>
<protein>
    <recommendedName>
        <fullName evidence="4">4-alpha-glucanotransferase</fullName>
        <ecNumber evidence="3">2.4.1.25</ecNumber>
    </recommendedName>
    <alternativeName>
        <fullName evidence="8">Amylomaltase</fullName>
    </alternativeName>
    <alternativeName>
        <fullName evidence="9">Disproportionating enzyme</fullName>
    </alternativeName>
</protein>
<gene>
    <name evidence="10" type="ORF">IAB06_06420</name>
</gene>
<keyword evidence="7" id="KW-0119">Carbohydrate metabolism</keyword>
<dbReference type="GO" id="GO:0005975">
    <property type="term" value="P:carbohydrate metabolic process"/>
    <property type="evidence" value="ECO:0007669"/>
    <property type="project" value="InterPro"/>
</dbReference>
<keyword evidence="5" id="KW-0328">Glycosyltransferase</keyword>
<evidence type="ECO:0000256" key="4">
    <source>
        <dbReference type="ARBA" id="ARBA00020295"/>
    </source>
</evidence>
<dbReference type="SUPFAM" id="SSF51445">
    <property type="entry name" value="(Trans)glycosidases"/>
    <property type="match status" value="1"/>
</dbReference>
<feature type="non-terminal residue" evidence="10">
    <location>
        <position position="140"/>
    </location>
</feature>
<evidence type="ECO:0000256" key="6">
    <source>
        <dbReference type="ARBA" id="ARBA00022679"/>
    </source>
</evidence>
<dbReference type="EMBL" id="DVNI01000104">
    <property type="protein sequence ID" value="HIU64650.1"/>
    <property type="molecule type" value="Genomic_DNA"/>
</dbReference>
<evidence type="ECO:0000313" key="10">
    <source>
        <dbReference type="EMBL" id="HIU64650.1"/>
    </source>
</evidence>
<evidence type="ECO:0000256" key="5">
    <source>
        <dbReference type="ARBA" id="ARBA00022676"/>
    </source>
</evidence>
<comment type="catalytic activity">
    <reaction evidence="1">
        <text>Transfers a segment of a (1-&gt;4)-alpha-D-glucan to a new position in an acceptor, which may be glucose or a (1-&gt;4)-alpha-D-glucan.</text>
        <dbReference type="EC" id="2.4.1.25"/>
    </reaction>
</comment>
<evidence type="ECO:0000256" key="9">
    <source>
        <dbReference type="ARBA" id="ARBA00031501"/>
    </source>
</evidence>
<proteinExistence type="inferred from homology"/>
<organism evidence="10 11">
    <name type="scientific">Candidatus Avacidaminococcus intestinavium</name>
    <dbReference type="NCBI Taxonomy" id="2840684"/>
    <lineage>
        <taxon>Bacteria</taxon>
        <taxon>Bacillati</taxon>
        <taxon>Bacillota</taxon>
        <taxon>Negativicutes</taxon>
        <taxon>Acidaminococcales</taxon>
        <taxon>Acidaminococcaceae</taxon>
        <taxon>Acidaminococcaceae incertae sedis</taxon>
        <taxon>Candidatus Avacidaminococcus</taxon>
    </lineage>
</organism>
<comment type="caution">
    <text evidence="10">The sequence shown here is derived from an EMBL/GenBank/DDBJ whole genome shotgun (WGS) entry which is preliminary data.</text>
</comment>
<keyword evidence="6" id="KW-0808">Transferase</keyword>
<evidence type="ECO:0000256" key="1">
    <source>
        <dbReference type="ARBA" id="ARBA00000439"/>
    </source>
</evidence>
<evidence type="ECO:0000313" key="11">
    <source>
        <dbReference type="Proteomes" id="UP000824099"/>
    </source>
</evidence>
<dbReference type="GO" id="GO:0004134">
    <property type="term" value="F:4-alpha-glucanotransferase activity"/>
    <property type="evidence" value="ECO:0007669"/>
    <property type="project" value="UniProtKB-EC"/>
</dbReference>
<name>A0A9D1MQY2_9FIRM</name>
<reference evidence="10" key="1">
    <citation type="submission" date="2020-10" db="EMBL/GenBank/DDBJ databases">
        <authorList>
            <person name="Gilroy R."/>
        </authorList>
    </citation>
    <scope>NUCLEOTIDE SEQUENCE</scope>
    <source>
        <strain evidence="10">CHK160-1198</strain>
    </source>
</reference>
<evidence type="ECO:0000256" key="7">
    <source>
        <dbReference type="ARBA" id="ARBA00023277"/>
    </source>
</evidence>
<dbReference type="PANTHER" id="PTHR32438:SF5">
    <property type="entry name" value="4-ALPHA-GLUCANOTRANSFERASE DPE1, CHLOROPLASTIC_AMYLOPLASTIC"/>
    <property type="match status" value="1"/>
</dbReference>
<dbReference type="Proteomes" id="UP000824099">
    <property type="component" value="Unassembled WGS sequence"/>
</dbReference>
<dbReference type="InterPro" id="IPR003385">
    <property type="entry name" value="Glyco_hydro_77"/>
</dbReference>
<evidence type="ECO:0000256" key="8">
    <source>
        <dbReference type="ARBA" id="ARBA00031423"/>
    </source>
</evidence>
<dbReference type="Gene3D" id="3.20.20.80">
    <property type="entry name" value="Glycosidases"/>
    <property type="match status" value="1"/>
</dbReference>
<accession>A0A9D1MQY2</accession>